<feature type="transmembrane region" description="Helical" evidence="2">
    <location>
        <begin position="213"/>
        <end position="236"/>
    </location>
</feature>
<feature type="transmembrane region" description="Helical" evidence="2">
    <location>
        <begin position="252"/>
        <end position="276"/>
    </location>
</feature>
<keyword evidence="2" id="KW-0472">Membrane</keyword>
<proteinExistence type="predicted"/>
<dbReference type="AlphaFoldDB" id="A0A8H6WR65"/>
<feature type="region of interest" description="Disordered" evidence="1">
    <location>
        <begin position="296"/>
        <end position="315"/>
    </location>
</feature>
<keyword evidence="4" id="KW-1185">Reference proteome</keyword>
<dbReference type="OrthoDB" id="3025589at2759"/>
<sequence>MDYVIPASLFFYYRGTVITRVSSAFTALVLYGLYVPLFIFSLYTLAHRNPPGRRVLLVTASVMFLLGTFGTVLDVALAGIALQMTDATVQGSLDSPRLLNLFNVLFVVENLQQAVNSAVADLLFLYRCYIIWGSNKKIVILPAIFILIPFVIYFAIIISILVPEAVQETVDPRIPFIMMTAGNLLLMSLTAGRIWYTRRAAEIVGCGSSCKRYIIAMAMILESGSLYCLFLILWVISQSFNISENLSASDSLLIYTGVTGGFIKQAMNIAPTLILVRVGMAHCRWKADHIHGGAMSQQAIARPPSHLSSLPRELK</sequence>
<feature type="transmembrane region" description="Helical" evidence="2">
    <location>
        <begin position="138"/>
        <end position="162"/>
    </location>
</feature>
<evidence type="ECO:0000313" key="3">
    <source>
        <dbReference type="EMBL" id="KAF7326551.1"/>
    </source>
</evidence>
<reference evidence="3" key="1">
    <citation type="submission" date="2020-05" db="EMBL/GenBank/DDBJ databases">
        <title>Mycena genomes resolve the evolution of fungal bioluminescence.</title>
        <authorList>
            <person name="Tsai I.J."/>
        </authorList>
    </citation>
    <scope>NUCLEOTIDE SEQUENCE</scope>
    <source>
        <strain evidence="3">CCC161011</strain>
    </source>
</reference>
<protein>
    <submittedName>
        <fullName evidence="3">Uncharacterized protein</fullName>
    </submittedName>
</protein>
<keyword evidence="2" id="KW-0812">Transmembrane</keyword>
<keyword evidence="2" id="KW-1133">Transmembrane helix</keyword>
<evidence type="ECO:0000256" key="2">
    <source>
        <dbReference type="SAM" id="Phobius"/>
    </source>
</evidence>
<dbReference type="EMBL" id="JACAZI010000042">
    <property type="protein sequence ID" value="KAF7326551.1"/>
    <property type="molecule type" value="Genomic_DNA"/>
</dbReference>
<feature type="transmembrane region" description="Helical" evidence="2">
    <location>
        <begin position="174"/>
        <end position="192"/>
    </location>
</feature>
<gene>
    <name evidence="3" type="ORF">MVEN_02608300</name>
</gene>
<evidence type="ECO:0000256" key="1">
    <source>
        <dbReference type="SAM" id="MobiDB-lite"/>
    </source>
</evidence>
<accession>A0A8H6WR65</accession>
<evidence type="ECO:0000313" key="4">
    <source>
        <dbReference type="Proteomes" id="UP000620124"/>
    </source>
</evidence>
<organism evidence="3 4">
    <name type="scientific">Mycena venus</name>
    <dbReference type="NCBI Taxonomy" id="2733690"/>
    <lineage>
        <taxon>Eukaryota</taxon>
        <taxon>Fungi</taxon>
        <taxon>Dikarya</taxon>
        <taxon>Basidiomycota</taxon>
        <taxon>Agaricomycotina</taxon>
        <taxon>Agaricomycetes</taxon>
        <taxon>Agaricomycetidae</taxon>
        <taxon>Agaricales</taxon>
        <taxon>Marasmiineae</taxon>
        <taxon>Mycenaceae</taxon>
        <taxon>Mycena</taxon>
    </lineage>
</organism>
<feature type="transmembrane region" description="Helical" evidence="2">
    <location>
        <begin position="20"/>
        <end position="43"/>
    </location>
</feature>
<comment type="caution">
    <text evidence="3">The sequence shown here is derived from an EMBL/GenBank/DDBJ whole genome shotgun (WGS) entry which is preliminary data.</text>
</comment>
<feature type="transmembrane region" description="Helical" evidence="2">
    <location>
        <begin position="55"/>
        <end position="81"/>
    </location>
</feature>
<name>A0A8H6WR65_9AGAR</name>
<dbReference type="Proteomes" id="UP000620124">
    <property type="component" value="Unassembled WGS sequence"/>
</dbReference>